<evidence type="ECO:0000256" key="1">
    <source>
        <dbReference type="SAM" id="MobiDB-lite"/>
    </source>
</evidence>
<dbReference type="PRINTS" id="PR01217">
    <property type="entry name" value="PRICHEXTENSN"/>
</dbReference>
<organism evidence="2 3">
    <name type="scientific">Phaseolus angularis</name>
    <name type="common">Azuki bean</name>
    <name type="synonym">Vigna angularis</name>
    <dbReference type="NCBI Taxonomy" id="3914"/>
    <lineage>
        <taxon>Eukaryota</taxon>
        <taxon>Viridiplantae</taxon>
        <taxon>Streptophyta</taxon>
        <taxon>Embryophyta</taxon>
        <taxon>Tracheophyta</taxon>
        <taxon>Spermatophyta</taxon>
        <taxon>Magnoliopsida</taxon>
        <taxon>eudicotyledons</taxon>
        <taxon>Gunneridae</taxon>
        <taxon>Pentapetalae</taxon>
        <taxon>rosids</taxon>
        <taxon>fabids</taxon>
        <taxon>Fabales</taxon>
        <taxon>Fabaceae</taxon>
        <taxon>Papilionoideae</taxon>
        <taxon>50 kb inversion clade</taxon>
        <taxon>NPAAA clade</taxon>
        <taxon>indigoferoid/millettioid clade</taxon>
        <taxon>Phaseoleae</taxon>
        <taxon>Vigna</taxon>
    </lineage>
</organism>
<gene>
    <name evidence="2" type="ORF">LR48_Vigan11g058400</name>
</gene>
<sequence length="180" mass="19109">MRGEGSERRYKGKGVARPKKRQRQTPKYVLRVPATLPITATPRPLSVGPSPTLTVYPHPNPTVHPPSTPVVHPSPTSAVQPSPTPAVPPPSTPATNILPPPPPVIITPTPPPVIITPTPPPVITTPTTSPDPTSIPSSSSILPFEIAIPFADLDLVGDGDDGLDLPLHYRPWIEHMVKGL</sequence>
<feature type="compositionally biased region" description="Pro residues" evidence="1">
    <location>
        <begin position="58"/>
        <end position="68"/>
    </location>
</feature>
<dbReference type="Gramene" id="KOM57551">
    <property type="protein sequence ID" value="KOM57551"/>
    <property type="gene ID" value="LR48_Vigan11g058400"/>
</dbReference>
<reference evidence="3" key="1">
    <citation type="journal article" date="2015" name="Proc. Natl. Acad. Sci. U.S.A.">
        <title>Genome sequencing of adzuki bean (Vigna angularis) provides insight into high starch and low fat accumulation and domestication.</title>
        <authorList>
            <person name="Yang K."/>
            <person name="Tian Z."/>
            <person name="Chen C."/>
            <person name="Luo L."/>
            <person name="Zhao B."/>
            <person name="Wang Z."/>
            <person name="Yu L."/>
            <person name="Li Y."/>
            <person name="Sun Y."/>
            <person name="Li W."/>
            <person name="Chen Y."/>
            <person name="Li Y."/>
            <person name="Zhang Y."/>
            <person name="Ai D."/>
            <person name="Zhao J."/>
            <person name="Shang C."/>
            <person name="Ma Y."/>
            <person name="Wu B."/>
            <person name="Wang M."/>
            <person name="Gao L."/>
            <person name="Sun D."/>
            <person name="Zhang P."/>
            <person name="Guo F."/>
            <person name="Wang W."/>
            <person name="Li Y."/>
            <person name="Wang J."/>
            <person name="Varshney R.K."/>
            <person name="Wang J."/>
            <person name="Ling H.Q."/>
            <person name="Wan P."/>
        </authorList>
    </citation>
    <scope>NUCLEOTIDE SEQUENCE</scope>
    <source>
        <strain evidence="3">cv. Jingnong 6</strain>
    </source>
</reference>
<dbReference type="Proteomes" id="UP000053144">
    <property type="component" value="Chromosome 11"/>
</dbReference>
<feature type="compositionally biased region" description="Basic residues" evidence="1">
    <location>
        <begin position="10"/>
        <end position="24"/>
    </location>
</feature>
<dbReference type="AlphaFoldDB" id="A0A0L9VR60"/>
<feature type="compositionally biased region" description="Pro residues" evidence="1">
    <location>
        <begin position="82"/>
        <end position="111"/>
    </location>
</feature>
<feature type="region of interest" description="Disordered" evidence="1">
    <location>
        <begin position="1"/>
        <end position="111"/>
    </location>
</feature>
<feature type="compositionally biased region" description="Low complexity" evidence="1">
    <location>
        <begin position="69"/>
        <end position="81"/>
    </location>
</feature>
<dbReference type="STRING" id="3914.A0A0L9VR60"/>
<dbReference type="EMBL" id="CM003381">
    <property type="protein sequence ID" value="KOM57551.1"/>
    <property type="molecule type" value="Genomic_DNA"/>
</dbReference>
<evidence type="ECO:0000313" key="2">
    <source>
        <dbReference type="EMBL" id="KOM57551.1"/>
    </source>
</evidence>
<name>A0A0L9VR60_PHAAN</name>
<evidence type="ECO:0000313" key="3">
    <source>
        <dbReference type="Proteomes" id="UP000053144"/>
    </source>
</evidence>
<proteinExistence type="predicted"/>
<protein>
    <submittedName>
        <fullName evidence="2">Uncharacterized protein</fullName>
    </submittedName>
</protein>
<accession>A0A0L9VR60</accession>